<evidence type="ECO:0000313" key="2">
    <source>
        <dbReference type="Proteomes" id="UP000277582"/>
    </source>
</evidence>
<protein>
    <submittedName>
        <fullName evidence="1">Uncharacterized protein</fullName>
    </submittedName>
</protein>
<evidence type="ECO:0000313" key="1">
    <source>
        <dbReference type="EMBL" id="RSN78436.1"/>
    </source>
</evidence>
<proteinExistence type="predicted"/>
<dbReference type="AlphaFoldDB" id="A0A3R9PNX3"/>
<gene>
    <name evidence="1" type="ORF">D6D85_00865</name>
</gene>
<sequence>MVVMAVADRMLLQRIVKDACMKHIGYTGSTYYLALEFAEYASEALKKGDTGWLDDIINTYVSMGLPLDLLQSIVNRLKKKYTSEGEE</sequence>
<organism evidence="1 2">
    <name type="scientific">Candidatus Methanodesulfokora washburnensis</name>
    <dbReference type="NCBI Taxonomy" id="2478471"/>
    <lineage>
        <taxon>Archaea</taxon>
        <taxon>Thermoproteota</taxon>
        <taxon>Candidatus Korarchaeia</taxon>
        <taxon>Candidatus Korarchaeia incertae sedis</taxon>
        <taxon>Candidatus Methanodesulfokora</taxon>
    </lineage>
</organism>
<reference evidence="1 2" key="1">
    <citation type="submission" date="2018-10" db="EMBL/GenBank/DDBJ databases">
        <title>Co-occurring genomic capacity for anaerobic methane metabolism and dissimilatory sulfite reduction discovered in the Korarchaeota.</title>
        <authorList>
            <person name="Mckay L.J."/>
            <person name="Dlakic M."/>
            <person name="Fields M.W."/>
            <person name="Delmont T.O."/>
            <person name="Eren A.M."/>
            <person name="Jay Z.J."/>
            <person name="Klingelsmith K.B."/>
            <person name="Rusch D.B."/>
            <person name="Inskeep W.P."/>
        </authorList>
    </citation>
    <scope>NUCLEOTIDE SEQUENCE [LARGE SCALE GENOMIC DNA]</scope>
    <source>
        <strain evidence="1 2">MDKW</strain>
    </source>
</reference>
<accession>A0A3R9PNX3</accession>
<dbReference type="Proteomes" id="UP000277582">
    <property type="component" value="Unassembled WGS sequence"/>
</dbReference>
<dbReference type="EMBL" id="RCOS01000016">
    <property type="protein sequence ID" value="RSN78436.1"/>
    <property type="molecule type" value="Genomic_DNA"/>
</dbReference>
<keyword evidence="2" id="KW-1185">Reference proteome</keyword>
<comment type="caution">
    <text evidence="1">The sequence shown here is derived from an EMBL/GenBank/DDBJ whole genome shotgun (WGS) entry which is preliminary data.</text>
</comment>
<name>A0A3R9PNX3_9CREN</name>